<reference evidence="1 2" key="1">
    <citation type="submission" date="2019-04" db="EMBL/GenBank/DDBJ databases">
        <title>Complete genome sequence of Pantoea bacteriophage vB_PagS_AAS21.</title>
        <authorList>
            <person name="Truncaite L."/>
            <person name="Simoliuniene M."/>
            <person name="Zajanckauskaite A."/>
            <person name="Meskys R."/>
            <person name="Simoliunas E."/>
        </authorList>
    </citation>
    <scope>NUCLEOTIDE SEQUENCE [LARGE SCALE GENOMIC DNA]</scope>
</reference>
<dbReference type="Proteomes" id="UP000308921">
    <property type="component" value="Segment"/>
</dbReference>
<organism evidence="1 2">
    <name type="scientific">Pantoea phage vB_PagS_AAS21</name>
    <dbReference type="NCBI Taxonomy" id="2575261"/>
    <lineage>
        <taxon>Viruses</taxon>
        <taxon>Duplodnaviria</taxon>
        <taxon>Heunggongvirae</taxon>
        <taxon>Uroviricota</taxon>
        <taxon>Caudoviricetes</taxon>
        <taxon>Demerecviridae</taxon>
        <taxon>Keyvirus</taxon>
        <taxon>Keyvirus AAS21</taxon>
    </lineage>
</organism>
<accession>A0A4Y5P1K7</accession>
<evidence type="ECO:0000313" key="1">
    <source>
        <dbReference type="EMBL" id="QCW23854.1"/>
    </source>
</evidence>
<dbReference type="EMBL" id="MK770119">
    <property type="protein sequence ID" value="QCW23854.1"/>
    <property type="molecule type" value="Genomic_DNA"/>
</dbReference>
<proteinExistence type="predicted"/>
<keyword evidence="2" id="KW-1185">Reference proteome</keyword>
<gene>
    <name evidence="1" type="ORF">AAS21_gp116</name>
</gene>
<protein>
    <submittedName>
        <fullName evidence="1">Uncharacterized protein</fullName>
    </submittedName>
</protein>
<sequence length="72" mass="7993">MKKQYVSVRFDSSTNRYTYSAPEDTKISVGDTIVVTVGGKLKLVQVTNKLAESEVKYPLSKIKDITGIILKV</sequence>
<evidence type="ECO:0000313" key="2">
    <source>
        <dbReference type="Proteomes" id="UP000308921"/>
    </source>
</evidence>
<name>A0A4Y5P1K7_9CAUD</name>